<keyword evidence="2" id="KW-1185">Reference proteome</keyword>
<dbReference type="Proteomes" id="UP000559987">
    <property type="component" value="Unassembled WGS sequence"/>
</dbReference>
<evidence type="ECO:0000313" key="2">
    <source>
        <dbReference type="Proteomes" id="UP000559987"/>
    </source>
</evidence>
<gene>
    <name evidence="1" type="ORF">FHS30_001549</name>
</gene>
<proteinExistence type="predicted"/>
<dbReference type="Gene3D" id="3.40.50.300">
    <property type="entry name" value="P-loop containing nucleotide triphosphate hydrolases"/>
    <property type="match status" value="1"/>
</dbReference>
<dbReference type="EMBL" id="JACHXZ010000002">
    <property type="protein sequence ID" value="MBB3168365.1"/>
    <property type="molecule type" value="Genomic_DNA"/>
</dbReference>
<evidence type="ECO:0000313" key="1">
    <source>
        <dbReference type="EMBL" id="MBB3168365.1"/>
    </source>
</evidence>
<comment type="caution">
    <text evidence="1">The sequence shown here is derived from an EMBL/GenBank/DDBJ whole genome shotgun (WGS) entry which is preliminary data.</text>
</comment>
<accession>A0A839USL2</accession>
<sequence>MRNVIVHYHIFKNAGTTFDGLLKRNFGRAFVDHREDDKMVAGGAQYLEEFIKGNVKLKAISSHHMVSPLPDIENINLHPVFFLRHPIERALSVYLFEKKQISQSKGAQMAKKLDFKAYVKWRMLQNTPGVIRNYQLRTMLGLTGKLNRQVFDDDLELALGKIESGLFHVGVVEKFESSVNSIFTVLDPYFSGLNRKFKPLNVNSKNIKKPLSEKLVEIEGLLGEEIELLYQENDLDLRLWESIIAKCESHSG</sequence>
<dbReference type="RefSeq" id="WP_183909851.1">
    <property type="nucleotide sequence ID" value="NZ_JACHXZ010000002.1"/>
</dbReference>
<protein>
    <recommendedName>
        <fullName evidence="3">Sulfotransferase family protein</fullName>
    </recommendedName>
</protein>
<dbReference type="InterPro" id="IPR027417">
    <property type="entry name" value="P-loop_NTPase"/>
</dbReference>
<dbReference type="GO" id="GO:0008146">
    <property type="term" value="F:sulfotransferase activity"/>
    <property type="evidence" value="ECO:0007669"/>
    <property type="project" value="InterPro"/>
</dbReference>
<dbReference type="AlphaFoldDB" id="A0A839USL2"/>
<dbReference type="GO" id="GO:0016020">
    <property type="term" value="C:membrane"/>
    <property type="evidence" value="ECO:0007669"/>
    <property type="project" value="InterPro"/>
</dbReference>
<dbReference type="InterPro" id="IPR005331">
    <property type="entry name" value="Sulfotransferase"/>
</dbReference>
<name>A0A839USL2_9GAMM</name>
<organism evidence="1 2">
    <name type="scientific">Simiduia aestuariiviva</name>
    <dbReference type="NCBI Taxonomy" id="1510459"/>
    <lineage>
        <taxon>Bacteria</taxon>
        <taxon>Pseudomonadati</taxon>
        <taxon>Pseudomonadota</taxon>
        <taxon>Gammaproteobacteria</taxon>
        <taxon>Cellvibrionales</taxon>
        <taxon>Cellvibrionaceae</taxon>
        <taxon>Simiduia</taxon>
    </lineage>
</organism>
<evidence type="ECO:0008006" key="3">
    <source>
        <dbReference type="Google" id="ProtNLM"/>
    </source>
</evidence>
<reference evidence="1 2" key="1">
    <citation type="submission" date="2020-08" db="EMBL/GenBank/DDBJ databases">
        <title>Genomic Encyclopedia of Type Strains, Phase III (KMG-III): the genomes of soil and plant-associated and newly described type strains.</title>
        <authorList>
            <person name="Whitman W."/>
        </authorList>
    </citation>
    <scope>NUCLEOTIDE SEQUENCE [LARGE SCALE GENOMIC DNA]</scope>
    <source>
        <strain evidence="1 2">CECT 8571</strain>
    </source>
</reference>
<dbReference type="Pfam" id="PF03567">
    <property type="entry name" value="Sulfotransfer_2"/>
    <property type="match status" value="1"/>
</dbReference>